<keyword evidence="3 9" id="KW-0436">Ligase</keyword>
<dbReference type="FunFam" id="2.40.240.10:FF:000003">
    <property type="entry name" value="Glutamine--tRNA ligase"/>
    <property type="match status" value="1"/>
</dbReference>
<dbReference type="GO" id="GO:0005829">
    <property type="term" value="C:cytosol"/>
    <property type="evidence" value="ECO:0007669"/>
    <property type="project" value="TreeGrafter"/>
</dbReference>
<dbReference type="Gene3D" id="1.10.1160.10">
    <property type="entry name" value="Glutamyl-trna Synthetase, Domain 2"/>
    <property type="match status" value="1"/>
</dbReference>
<dbReference type="EC" id="6.1.1.18" evidence="9"/>
<evidence type="ECO:0000259" key="12">
    <source>
        <dbReference type="Pfam" id="PF03950"/>
    </source>
</evidence>
<evidence type="ECO:0000256" key="8">
    <source>
        <dbReference type="ARBA" id="ARBA00048270"/>
    </source>
</evidence>
<comment type="catalytic activity">
    <reaction evidence="8 9">
        <text>tRNA(Gln) + L-glutamine + ATP = L-glutaminyl-tRNA(Gln) + AMP + diphosphate</text>
        <dbReference type="Rhea" id="RHEA:20121"/>
        <dbReference type="Rhea" id="RHEA-COMP:9662"/>
        <dbReference type="Rhea" id="RHEA-COMP:9681"/>
        <dbReference type="ChEBI" id="CHEBI:30616"/>
        <dbReference type="ChEBI" id="CHEBI:33019"/>
        <dbReference type="ChEBI" id="CHEBI:58359"/>
        <dbReference type="ChEBI" id="CHEBI:78442"/>
        <dbReference type="ChEBI" id="CHEBI:78521"/>
        <dbReference type="ChEBI" id="CHEBI:456215"/>
        <dbReference type="EC" id="6.1.1.18"/>
    </reaction>
</comment>
<keyword evidence="2 9" id="KW-0963">Cytoplasm</keyword>
<feature type="binding site" evidence="9">
    <location>
        <position position="231"/>
    </location>
    <ligand>
        <name>ATP</name>
        <dbReference type="ChEBI" id="CHEBI:30616"/>
    </ligand>
</feature>
<keyword evidence="5 9" id="KW-0067">ATP-binding</keyword>
<feature type="binding site" evidence="9">
    <location>
        <begin position="261"/>
        <end position="262"/>
    </location>
    <ligand>
        <name>ATP</name>
        <dbReference type="ChEBI" id="CHEBI:30616"/>
    </ligand>
</feature>
<dbReference type="CDD" id="cd00807">
    <property type="entry name" value="GlnRS_core"/>
    <property type="match status" value="1"/>
</dbReference>
<dbReference type="HOGENOM" id="CLU_001882_2_3_6"/>
<dbReference type="NCBIfam" id="TIGR00440">
    <property type="entry name" value="glnS"/>
    <property type="match status" value="1"/>
</dbReference>
<dbReference type="InterPro" id="IPR011035">
    <property type="entry name" value="Ribosomal_bL25/Gln-tRNA_synth"/>
</dbReference>
<dbReference type="HAMAP" id="MF_00126">
    <property type="entry name" value="Gln_tRNA_synth"/>
    <property type="match status" value="1"/>
</dbReference>
<dbReference type="SUPFAM" id="SSF52374">
    <property type="entry name" value="Nucleotidylyl transferase"/>
    <property type="match status" value="1"/>
</dbReference>
<dbReference type="STRING" id="561229.Dd1591_2940"/>
<evidence type="ECO:0000313" key="14">
    <source>
        <dbReference type="EMBL" id="ACT07762.1"/>
    </source>
</evidence>
<dbReference type="GO" id="GO:0005524">
    <property type="term" value="F:ATP binding"/>
    <property type="evidence" value="ECO:0007669"/>
    <property type="project" value="UniProtKB-UniRule"/>
</dbReference>
<feature type="binding site" evidence="9">
    <location>
        <begin position="269"/>
        <end position="271"/>
    </location>
    <ligand>
        <name>ATP</name>
        <dbReference type="ChEBI" id="CHEBI:30616"/>
    </ligand>
</feature>
<feature type="binding site" evidence="9">
    <location>
        <position position="67"/>
    </location>
    <ligand>
        <name>L-glutamine</name>
        <dbReference type="ChEBI" id="CHEBI:58359"/>
    </ligand>
</feature>
<reference evidence="14 15" key="1">
    <citation type="submission" date="2009-06" db="EMBL/GenBank/DDBJ databases">
        <title>Complete sequence of Dickeya zeae Ech1591.</title>
        <authorList>
            <consortium name="US DOE Joint Genome Institute"/>
            <person name="Lucas S."/>
            <person name="Copeland A."/>
            <person name="Lapidus A."/>
            <person name="Glavina del Rio T."/>
            <person name="Tice H."/>
            <person name="Bruce D."/>
            <person name="Goodwin L."/>
            <person name="Pitluck S."/>
            <person name="Chertkov O."/>
            <person name="Brettin T."/>
            <person name="Detter J.C."/>
            <person name="Han C."/>
            <person name="Larimer F."/>
            <person name="Land M."/>
            <person name="Hauser L."/>
            <person name="Kyrpides N."/>
            <person name="Ovchinnikova G."/>
            <person name="Balakrishnan V."/>
            <person name="Glasner J."/>
            <person name="Perna N.T."/>
        </authorList>
    </citation>
    <scope>NUCLEOTIDE SEQUENCE [LARGE SCALE GENOMIC DNA]</scope>
    <source>
        <strain evidence="14 15">Ech1591</strain>
    </source>
</reference>
<dbReference type="Gene3D" id="3.90.800.10">
    <property type="entry name" value="Glutamyl-tRNA Synthetase, Domain 3"/>
    <property type="match status" value="1"/>
</dbReference>
<feature type="binding site" evidence="9">
    <location>
        <position position="212"/>
    </location>
    <ligand>
        <name>L-glutamine</name>
        <dbReference type="ChEBI" id="CHEBI:58359"/>
    </ligand>
</feature>
<evidence type="ECO:0000256" key="2">
    <source>
        <dbReference type="ARBA" id="ARBA00022490"/>
    </source>
</evidence>
<dbReference type="InterPro" id="IPR000924">
    <property type="entry name" value="Glu/Gln-tRNA-synth"/>
</dbReference>
<dbReference type="FunFam" id="3.40.50.620:FF:000037">
    <property type="entry name" value="Glutamine--tRNA ligase cytoplasmic"/>
    <property type="match status" value="1"/>
</dbReference>
<dbReference type="EMBL" id="CP001655">
    <property type="protein sequence ID" value="ACT07762.1"/>
    <property type="molecule type" value="Genomic_DNA"/>
</dbReference>
<feature type="binding site" evidence="9">
    <location>
        <begin position="41"/>
        <end position="47"/>
    </location>
    <ligand>
        <name>ATP</name>
        <dbReference type="ChEBI" id="CHEBI:30616"/>
    </ligand>
</feature>
<dbReference type="InterPro" id="IPR020058">
    <property type="entry name" value="Glu/Gln-tRNA-synth_Ib_cat-dom"/>
</dbReference>
<evidence type="ECO:0000256" key="6">
    <source>
        <dbReference type="ARBA" id="ARBA00022917"/>
    </source>
</evidence>
<dbReference type="Pfam" id="PF00749">
    <property type="entry name" value="tRNA-synt_1c"/>
    <property type="match status" value="1"/>
</dbReference>
<dbReference type="InterPro" id="IPR001412">
    <property type="entry name" value="aa-tRNA-synth_I_CS"/>
</dbReference>
<name>C6CPW1_DICC1</name>
<dbReference type="Pfam" id="PF20974">
    <property type="entry name" value="tRNA-synt_1c_C2"/>
    <property type="match status" value="1"/>
</dbReference>
<organism evidence="14 15">
    <name type="scientific">Dickeya chrysanthemi (strain Ech1591)</name>
    <name type="common">Dickeya zeae (strain Ech1591)</name>
    <dbReference type="NCBI Taxonomy" id="561229"/>
    <lineage>
        <taxon>Bacteria</taxon>
        <taxon>Pseudomonadati</taxon>
        <taxon>Pseudomonadota</taxon>
        <taxon>Gammaproteobacteria</taxon>
        <taxon>Enterobacterales</taxon>
        <taxon>Pectobacteriaceae</taxon>
        <taxon>Dickeya</taxon>
    </lineage>
</organism>
<dbReference type="eggNOG" id="COG0008">
    <property type="taxonomic scope" value="Bacteria"/>
</dbReference>
<feature type="short sequence motif" description="'HIGH' region" evidence="9">
    <location>
        <begin position="34"/>
        <end position="44"/>
    </location>
</feature>
<dbReference type="Pfam" id="PF03950">
    <property type="entry name" value="tRNA-synt_1c_C"/>
    <property type="match status" value="1"/>
</dbReference>
<accession>C6CPW1</accession>
<feature type="domain" description="Glutamyl/glutaminyl-tRNA synthetase class Ib catalytic" evidence="11">
    <location>
        <begin position="28"/>
        <end position="337"/>
    </location>
</feature>
<evidence type="ECO:0000256" key="3">
    <source>
        <dbReference type="ARBA" id="ARBA00022598"/>
    </source>
</evidence>
<evidence type="ECO:0000259" key="11">
    <source>
        <dbReference type="Pfam" id="PF00749"/>
    </source>
</evidence>
<dbReference type="PROSITE" id="PS00178">
    <property type="entry name" value="AA_TRNA_LIGASE_I"/>
    <property type="match status" value="1"/>
</dbReference>
<sequence length="552" mass="63147">MSEAEARPTNFIRQIIDEDLATGKHDNIQTRFPPEPNGYLHIGHAKSICLNFGIAEDYNGKCNLRFDDTNPVKEDIEYVESIKHDVQWLGFSWSGNVRYSSDYFDQLHMYAVELINKGLAYVDELTPDQIREYRGTLTSPGKNSPHRDRSVEENLSLFEKMRNGGFAEGAACLRAKIDMASPFIVMRDPVLYRIKFAEHHQTGNKWCIYPMYDFTHCISDALEGITHSLCTLEFQDNRRLYDWVLDNITIPAHPRQYEFSRLNLEYAVMSKRKLNQLVNEKIVEGWNDPRMPTISGLRRRGYTAASIREFCRRIGVTKQDNTVEMAALESCIRDDLNDNAPRAMAVLNPVKVVIENLPESHEEWLSMPNHPNNPEMGTRQVAFSREVYIDRADFREEANKQYKRLVLGKEVRLRNAYVIKAERIDKDEQGVITTIYCSCDTDTLSKDPADGRKVKGVIHWVSAAHALPAQFRLYDRLFSVANPGAADDFLATINPDSLQVVQGVVEASLANAEVEKAYQFEREGYFCADRVYSSADNLVFNRTVGLRDSWAG</sequence>
<feature type="binding site" evidence="9">
    <location>
        <begin position="35"/>
        <end position="37"/>
    </location>
    <ligand>
        <name>ATP</name>
        <dbReference type="ChEBI" id="CHEBI:30616"/>
    </ligand>
</feature>
<dbReference type="RefSeq" id="WP_012770615.1">
    <property type="nucleotide sequence ID" value="NC_012912.1"/>
</dbReference>
<dbReference type="GO" id="GO:0006424">
    <property type="term" value="P:glutamyl-tRNA aminoacylation"/>
    <property type="evidence" value="ECO:0007669"/>
    <property type="project" value="UniProtKB-UniRule"/>
</dbReference>
<comment type="subcellular location">
    <subcellularLocation>
        <location evidence="9">Cytoplasm</location>
    </subcellularLocation>
</comment>
<dbReference type="KEGG" id="dze:Dd1591_2940"/>
<dbReference type="InterPro" id="IPR050132">
    <property type="entry name" value="Gln/Glu-tRNA_Ligase"/>
</dbReference>
<dbReference type="GO" id="GO:0004819">
    <property type="term" value="F:glutamine-tRNA ligase activity"/>
    <property type="evidence" value="ECO:0007669"/>
    <property type="project" value="UniProtKB-UniRule"/>
</dbReference>
<dbReference type="NCBIfam" id="NF011291">
    <property type="entry name" value="PRK14703.1"/>
    <property type="match status" value="1"/>
</dbReference>
<dbReference type="AlphaFoldDB" id="C6CPW1"/>
<keyword evidence="7 9" id="KW-0030">Aminoacyl-tRNA synthetase</keyword>
<feature type="short sequence motif" description="'KMSKS' region" evidence="9">
    <location>
        <begin position="268"/>
        <end position="272"/>
    </location>
</feature>
<keyword evidence="4 9" id="KW-0547">Nucleotide-binding</keyword>
<dbReference type="InterPro" id="IPR014729">
    <property type="entry name" value="Rossmann-like_a/b/a_fold"/>
</dbReference>
<dbReference type="FunFam" id="1.10.1160.10:FF:000001">
    <property type="entry name" value="Glutamine--tRNA ligase"/>
    <property type="match status" value="1"/>
</dbReference>
<evidence type="ECO:0000256" key="5">
    <source>
        <dbReference type="ARBA" id="ARBA00022840"/>
    </source>
</evidence>
<dbReference type="PRINTS" id="PR00987">
    <property type="entry name" value="TRNASYNTHGLU"/>
</dbReference>
<dbReference type="SUPFAM" id="SSF50715">
    <property type="entry name" value="Ribosomal protein L25-like"/>
    <property type="match status" value="1"/>
</dbReference>
<proteinExistence type="inferred from homology"/>
<dbReference type="Gene3D" id="2.40.240.10">
    <property type="entry name" value="Ribosomal Protein L25, Chain P"/>
    <property type="match status" value="2"/>
</dbReference>
<comment type="subunit">
    <text evidence="9">Monomer.</text>
</comment>
<dbReference type="GeneID" id="45080991"/>
<dbReference type="InterPro" id="IPR020061">
    <property type="entry name" value="Glu_tRNA_lig_a-bdl"/>
</dbReference>
<feature type="domain" description="Glutamyl/glutaminyl-tRNA synthetase class Ib anti-codon binding" evidence="12">
    <location>
        <begin position="340"/>
        <end position="440"/>
    </location>
</feature>
<dbReference type="PANTHER" id="PTHR43097">
    <property type="entry name" value="GLUTAMINE-TRNA LIGASE"/>
    <property type="match status" value="1"/>
</dbReference>
<gene>
    <name evidence="9" type="primary">glnS</name>
    <name evidence="14" type="ordered locus">Dd1591_2940</name>
</gene>
<comment type="caution">
    <text evidence="9">Lacks conserved residue(s) required for the propagation of feature annotation.</text>
</comment>
<dbReference type="InterPro" id="IPR020056">
    <property type="entry name" value="Rbsml_bL25/Gln-tRNA_synth_N"/>
</dbReference>
<evidence type="ECO:0000259" key="13">
    <source>
        <dbReference type="Pfam" id="PF20974"/>
    </source>
</evidence>
<feature type="domain" description="tRNA synthetases class I (E and Q) anti-codon binding" evidence="13">
    <location>
        <begin position="457"/>
        <end position="529"/>
    </location>
</feature>
<evidence type="ECO:0000256" key="1">
    <source>
        <dbReference type="ARBA" id="ARBA00005594"/>
    </source>
</evidence>
<evidence type="ECO:0000256" key="10">
    <source>
        <dbReference type="RuleBase" id="RU363037"/>
    </source>
</evidence>
<evidence type="ECO:0000313" key="15">
    <source>
        <dbReference type="Proteomes" id="UP000002735"/>
    </source>
</evidence>
<evidence type="ECO:0000256" key="9">
    <source>
        <dbReference type="HAMAP-Rule" id="MF_00126"/>
    </source>
</evidence>
<dbReference type="FunFam" id="3.90.800.10:FF:000001">
    <property type="entry name" value="Glutamine--tRNA ligase"/>
    <property type="match status" value="1"/>
</dbReference>
<dbReference type="PANTHER" id="PTHR43097:SF5">
    <property type="entry name" value="GLUTAMATE--TRNA LIGASE"/>
    <property type="match status" value="1"/>
</dbReference>
<dbReference type="Gene3D" id="3.40.50.620">
    <property type="entry name" value="HUPs"/>
    <property type="match status" value="1"/>
</dbReference>
<dbReference type="InterPro" id="IPR020059">
    <property type="entry name" value="Glu/Gln-tRNA-synth_Ib_codon-bd"/>
</dbReference>
<protein>
    <recommendedName>
        <fullName evidence="9">Glutamine--tRNA ligase</fullName>
        <ecNumber evidence="9">6.1.1.18</ecNumber>
    </recommendedName>
    <alternativeName>
        <fullName evidence="9">Glutaminyl-tRNA synthetase</fullName>
        <shortName evidence="9">GlnRS</shortName>
    </alternativeName>
</protein>
<dbReference type="InterPro" id="IPR022861">
    <property type="entry name" value="Gln_tRNA_ligase_bac"/>
</dbReference>
<dbReference type="GO" id="GO:0006425">
    <property type="term" value="P:glutaminyl-tRNA aminoacylation"/>
    <property type="evidence" value="ECO:0007669"/>
    <property type="project" value="UniProtKB-UniRule"/>
</dbReference>
<dbReference type="Proteomes" id="UP000002735">
    <property type="component" value="Chromosome"/>
</dbReference>
<dbReference type="OrthoDB" id="9801560at2"/>
<evidence type="ECO:0000256" key="7">
    <source>
        <dbReference type="ARBA" id="ARBA00023146"/>
    </source>
</evidence>
<evidence type="ECO:0000256" key="4">
    <source>
        <dbReference type="ARBA" id="ARBA00022741"/>
    </source>
</evidence>
<dbReference type="FunFam" id="2.40.240.10:FF:000001">
    <property type="entry name" value="Glutamine--tRNA ligase"/>
    <property type="match status" value="1"/>
</dbReference>
<keyword evidence="6 9" id="KW-0648">Protein biosynthesis</keyword>
<comment type="similarity">
    <text evidence="1 9 10">Belongs to the class-I aminoacyl-tRNA synthetase family.</text>
</comment>
<dbReference type="InterPro" id="IPR049437">
    <property type="entry name" value="tRNA-synt_1c_C2"/>
</dbReference>
<dbReference type="InterPro" id="IPR004514">
    <property type="entry name" value="Gln-tRNA-synth"/>
</dbReference>